<dbReference type="Pfam" id="PF01636">
    <property type="entry name" value="APH"/>
    <property type="match status" value="1"/>
</dbReference>
<name>A0ABT6MY63_9SPHN</name>
<dbReference type="Gene3D" id="3.90.1200.10">
    <property type="match status" value="1"/>
</dbReference>
<proteinExistence type="predicted"/>
<dbReference type="EMBL" id="JARYGZ010000001">
    <property type="protein sequence ID" value="MDH7637458.1"/>
    <property type="molecule type" value="Genomic_DNA"/>
</dbReference>
<dbReference type="Gene3D" id="3.30.200.20">
    <property type="entry name" value="Phosphorylase Kinase, domain 1"/>
    <property type="match status" value="1"/>
</dbReference>
<dbReference type="RefSeq" id="WP_281042811.1">
    <property type="nucleotide sequence ID" value="NZ_JARYGZ010000001.1"/>
</dbReference>
<accession>A0ABT6MY63</accession>
<reference evidence="2" key="1">
    <citation type="submission" date="2023-04" db="EMBL/GenBank/DDBJ databases">
        <title>Sphingomonas sp. MAHUQ-71 isolated from rice field.</title>
        <authorList>
            <person name="Huq M.A."/>
        </authorList>
    </citation>
    <scope>NUCLEOTIDE SEQUENCE</scope>
    <source>
        <strain evidence="2">MAHUQ-71</strain>
    </source>
</reference>
<protein>
    <submittedName>
        <fullName evidence="2">Phosphotransferase</fullName>
    </submittedName>
</protein>
<feature type="domain" description="Aminoglycoside phosphotransferase" evidence="1">
    <location>
        <begin position="45"/>
        <end position="267"/>
    </location>
</feature>
<keyword evidence="3" id="KW-1185">Reference proteome</keyword>
<dbReference type="InterPro" id="IPR041726">
    <property type="entry name" value="ACAD10_11_N"/>
</dbReference>
<evidence type="ECO:0000259" key="1">
    <source>
        <dbReference type="Pfam" id="PF01636"/>
    </source>
</evidence>
<evidence type="ECO:0000313" key="3">
    <source>
        <dbReference type="Proteomes" id="UP001160625"/>
    </source>
</evidence>
<comment type="caution">
    <text evidence="2">The sequence shown here is derived from an EMBL/GenBank/DDBJ whole genome shotgun (WGS) entry which is preliminary data.</text>
</comment>
<sequence>MSEGMVSSDAVSGTGAVRSGHAFDERRLAEWLAERVPGLGGALRVEQFKGGQSNPTFKLIAQDGRAFVMRRKPVGTLHASAHAVDREYRVLTALGGDGFPVPRTIGLCTDDAVIGSWFYVMEMVEGRIFWDSDLPEVPREERAACFDSMNATMARLHAADFAAIGLGDYGKPGNYVERQVARFSRQYLADADAGRFEAMDRLIEWLPANMPPEQGRSIVHGDFKPDNMVFHPTEPRVIAVLDWELSTLGDPVADFAYNVMMYRMPPGLANAVISPDPVSRGLPGEADYVAAYCRRTGRESLPHLTYYIAFNMFRLAAIVHGIHGRMLRGNASSAHAHVAIKRLAPLAEAAWEQAQRAQRGE</sequence>
<dbReference type="InterPro" id="IPR002575">
    <property type="entry name" value="Aminoglycoside_PTrfase"/>
</dbReference>
<dbReference type="PANTHER" id="PTHR47829:SF1">
    <property type="entry name" value="HAD FAMILY PHOSPHATASE"/>
    <property type="match status" value="1"/>
</dbReference>
<dbReference type="Proteomes" id="UP001160625">
    <property type="component" value="Unassembled WGS sequence"/>
</dbReference>
<dbReference type="SUPFAM" id="SSF56112">
    <property type="entry name" value="Protein kinase-like (PK-like)"/>
    <property type="match status" value="1"/>
</dbReference>
<dbReference type="CDD" id="cd05154">
    <property type="entry name" value="ACAD10_11_N-like"/>
    <property type="match status" value="1"/>
</dbReference>
<dbReference type="InterPro" id="IPR011009">
    <property type="entry name" value="Kinase-like_dom_sf"/>
</dbReference>
<dbReference type="InterPro" id="IPR052898">
    <property type="entry name" value="ACAD10-like"/>
</dbReference>
<gene>
    <name evidence="2" type="ORF">QGN17_01820</name>
</gene>
<dbReference type="InterPro" id="IPR008271">
    <property type="entry name" value="Ser/Thr_kinase_AS"/>
</dbReference>
<dbReference type="PROSITE" id="PS00108">
    <property type="entry name" value="PROTEIN_KINASE_ST"/>
    <property type="match status" value="1"/>
</dbReference>
<organism evidence="2 3">
    <name type="scientific">Sphingomonas oryzagri</name>
    <dbReference type="NCBI Taxonomy" id="3042314"/>
    <lineage>
        <taxon>Bacteria</taxon>
        <taxon>Pseudomonadati</taxon>
        <taxon>Pseudomonadota</taxon>
        <taxon>Alphaproteobacteria</taxon>
        <taxon>Sphingomonadales</taxon>
        <taxon>Sphingomonadaceae</taxon>
        <taxon>Sphingomonas</taxon>
    </lineage>
</organism>
<dbReference type="PANTHER" id="PTHR47829">
    <property type="entry name" value="HYDROLASE, PUTATIVE (AFU_ORTHOLOGUE AFUA_1G12880)-RELATED"/>
    <property type="match status" value="1"/>
</dbReference>
<evidence type="ECO:0000313" key="2">
    <source>
        <dbReference type="EMBL" id="MDH7637458.1"/>
    </source>
</evidence>